<name>A0ABR8PDT6_9LACO</name>
<evidence type="ECO:0000256" key="4">
    <source>
        <dbReference type="ARBA" id="ARBA00023088"/>
    </source>
</evidence>
<sequence length="601" mass="66637">MQDSVKQTAHLTSTYYTDKNGNEVAVEKVGDDYYIDPDGKVPEKAWTIDSTGDTEVTDGSFDKKQEDVITVDSGKNKGTWTITYVARNSADDKHLADNFAPQDPVDKNAANGTNTDIYLVYTKNVNDVNADITYWDITNSMDHKERLGKTDNEIHLNNNDKRISDLEKQGYVFVKSDFTKGDKYGTEDSHFNVYFKHGITPSTDKTKKDGIKSENTSVKRHIYYRDAQTGELIRDELKKYGIKADVPDITQTVDYIRVPLYDSFNGNFLGFAALYIDPNGFAMLDKDGKPEIKKDENGQPIIATKNDKDSWVPTGKHTEYPEQGSPDLTKYGYKTVRALNSRTKDDNDGGKSVAHKASDPTKDGADVNVYYFHDQEDITSDKPAFNIKEKDLQKTFTRTIVYRGTKDGGKTYQDVNGSPDSTHEYKQTVTFTRKAIVDKVTKKVTYTDWTSNKPEMDEVPSKKPSKVGYDKVDKSQVAGFSVNPNSDNTDLGKTVVTYVATTPQMPTQPTVQPTKPVVNPTTSTQSAKLADSTETVASMSSTEKVTPILKNGSAEHPQSTKHQKAAQLPQTGNEQSRGLIALGFAGLLSALGLGKTKCKHG</sequence>
<dbReference type="NCBIfam" id="TIGR01167">
    <property type="entry name" value="LPXTG_anchor"/>
    <property type="match status" value="1"/>
</dbReference>
<dbReference type="Pfam" id="PF17965">
    <property type="entry name" value="MucBP_2"/>
    <property type="match status" value="1"/>
</dbReference>
<accession>A0ABR8PDT6</accession>
<evidence type="ECO:0000259" key="6">
    <source>
        <dbReference type="Pfam" id="PF00746"/>
    </source>
</evidence>
<feature type="domain" description="Mucin binding" evidence="7">
    <location>
        <begin position="129"/>
        <end position="197"/>
    </location>
</feature>
<keyword evidence="1" id="KW-0134">Cell wall</keyword>
<evidence type="ECO:0000256" key="1">
    <source>
        <dbReference type="ARBA" id="ARBA00022512"/>
    </source>
</evidence>
<feature type="domain" description="Gram-positive cocci surface proteins LPxTG" evidence="6">
    <location>
        <begin position="561"/>
        <end position="597"/>
    </location>
</feature>
<keyword evidence="10" id="KW-1185">Reference proteome</keyword>
<organism evidence="9 10">
    <name type="scientific">Limosilactobacillus avistercoris</name>
    <dbReference type="NCBI Taxonomy" id="2762243"/>
    <lineage>
        <taxon>Bacteria</taxon>
        <taxon>Bacillati</taxon>
        <taxon>Bacillota</taxon>
        <taxon>Bacilli</taxon>
        <taxon>Lactobacillales</taxon>
        <taxon>Lactobacillaceae</taxon>
        <taxon>Limosilactobacillus</taxon>
    </lineage>
</organism>
<dbReference type="Pfam" id="PF00746">
    <property type="entry name" value="Gram_pos_anchor"/>
    <property type="match status" value="1"/>
</dbReference>
<dbReference type="InterPro" id="IPR041495">
    <property type="entry name" value="Mub_B2"/>
</dbReference>
<reference evidence="9 10" key="1">
    <citation type="submission" date="2020-08" db="EMBL/GenBank/DDBJ databases">
        <title>A Genomic Blueprint of the Chicken Gut Microbiome.</title>
        <authorList>
            <person name="Gilroy R."/>
            <person name="Ravi A."/>
            <person name="Getino M."/>
            <person name="Pursley I."/>
            <person name="Horton D.L."/>
            <person name="Alikhan N.-F."/>
            <person name="Baker D."/>
            <person name="Gharbi K."/>
            <person name="Hall N."/>
            <person name="Watson M."/>
            <person name="Adriaenssens E.M."/>
            <person name="Foster-Nyarko E."/>
            <person name="Jarju S."/>
            <person name="Secka A."/>
            <person name="Antonio M."/>
            <person name="Oren A."/>
            <person name="Chaudhuri R."/>
            <person name="La Ragione R.M."/>
            <person name="Hildebrand F."/>
            <person name="Pallen M.J."/>
        </authorList>
    </citation>
    <scope>NUCLEOTIDE SEQUENCE [LARGE SCALE GENOMIC DNA]</scope>
    <source>
        <strain evidence="9 10">Sa3CUN2</strain>
    </source>
</reference>
<dbReference type="Pfam" id="PF17966">
    <property type="entry name" value="Muc_B2"/>
    <property type="match status" value="1"/>
</dbReference>
<evidence type="ECO:0000313" key="10">
    <source>
        <dbReference type="Proteomes" id="UP000616837"/>
    </source>
</evidence>
<dbReference type="RefSeq" id="WP_191684803.1">
    <property type="nucleotide sequence ID" value="NZ_JACSQW010000019.1"/>
</dbReference>
<dbReference type="Proteomes" id="UP000616837">
    <property type="component" value="Unassembled WGS sequence"/>
</dbReference>
<feature type="compositionally biased region" description="Low complexity" evidence="5">
    <location>
        <begin position="504"/>
        <end position="522"/>
    </location>
</feature>
<protein>
    <submittedName>
        <fullName evidence="9">LPXTG cell wall anchor domain-containing protein</fullName>
    </submittedName>
</protein>
<dbReference type="InterPro" id="IPR019931">
    <property type="entry name" value="LPXTG_anchor"/>
</dbReference>
<evidence type="ECO:0000259" key="8">
    <source>
        <dbReference type="Pfam" id="PF17966"/>
    </source>
</evidence>
<evidence type="ECO:0000256" key="3">
    <source>
        <dbReference type="ARBA" id="ARBA00022729"/>
    </source>
</evidence>
<keyword evidence="3" id="KW-0732">Signal</keyword>
<comment type="caution">
    <text evidence="9">The sequence shown here is derived from an EMBL/GenBank/DDBJ whole genome shotgun (WGS) entry which is preliminary data.</text>
</comment>
<feature type="compositionally biased region" description="Basic and acidic residues" evidence="5">
    <location>
        <begin position="305"/>
        <end position="320"/>
    </location>
</feature>
<gene>
    <name evidence="9" type="ORF">H9564_07070</name>
</gene>
<evidence type="ECO:0000313" key="9">
    <source>
        <dbReference type="EMBL" id="MBD7895451.1"/>
    </source>
</evidence>
<feature type="compositionally biased region" description="Polar residues" evidence="5">
    <location>
        <begin position="523"/>
        <end position="544"/>
    </location>
</feature>
<keyword evidence="4" id="KW-0572">Peptidoglycan-anchor</keyword>
<keyword evidence="2" id="KW-0964">Secreted</keyword>
<feature type="region of interest" description="Disordered" evidence="5">
    <location>
        <begin position="504"/>
        <end position="573"/>
    </location>
</feature>
<dbReference type="Gene3D" id="2.60.40.4300">
    <property type="match status" value="1"/>
</dbReference>
<dbReference type="InterPro" id="IPR041558">
    <property type="entry name" value="MucBP_2"/>
</dbReference>
<feature type="domain" description="Mub B2-like" evidence="8">
    <location>
        <begin position="388"/>
        <end position="500"/>
    </location>
</feature>
<proteinExistence type="predicted"/>
<evidence type="ECO:0000256" key="5">
    <source>
        <dbReference type="SAM" id="MobiDB-lite"/>
    </source>
</evidence>
<evidence type="ECO:0000259" key="7">
    <source>
        <dbReference type="Pfam" id="PF17965"/>
    </source>
</evidence>
<evidence type="ECO:0000256" key="2">
    <source>
        <dbReference type="ARBA" id="ARBA00022525"/>
    </source>
</evidence>
<feature type="region of interest" description="Disordered" evidence="5">
    <location>
        <begin position="303"/>
        <end position="360"/>
    </location>
</feature>
<dbReference type="EMBL" id="JACSQW010000019">
    <property type="protein sequence ID" value="MBD7895451.1"/>
    <property type="molecule type" value="Genomic_DNA"/>
</dbReference>
<dbReference type="Gene3D" id="3.10.20.470">
    <property type="match status" value="1"/>
</dbReference>